<dbReference type="SUPFAM" id="SSF53474">
    <property type="entry name" value="alpha/beta-Hydrolases"/>
    <property type="match status" value="2"/>
</dbReference>
<dbReference type="AlphaFoldDB" id="A0AAV9C708"/>
<dbReference type="EMBL" id="JAUJYO010000021">
    <property type="protein sequence ID" value="KAK1284487.1"/>
    <property type="molecule type" value="Genomic_DNA"/>
</dbReference>
<reference evidence="4" key="2">
    <citation type="submission" date="2023-06" db="EMBL/GenBank/DDBJ databases">
        <authorList>
            <person name="Ma L."/>
            <person name="Liu K.-W."/>
            <person name="Li Z."/>
            <person name="Hsiao Y.-Y."/>
            <person name="Qi Y."/>
            <person name="Fu T."/>
            <person name="Tang G."/>
            <person name="Zhang D."/>
            <person name="Sun W.-H."/>
            <person name="Liu D.-K."/>
            <person name="Li Y."/>
            <person name="Chen G.-Z."/>
            <person name="Liu X.-D."/>
            <person name="Liao X.-Y."/>
            <person name="Jiang Y.-T."/>
            <person name="Yu X."/>
            <person name="Hao Y."/>
            <person name="Huang J."/>
            <person name="Zhao X.-W."/>
            <person name="Ke S."/>
            <person name="Chen Y.-Y."/>
            <person name="Wu W.-L."/>
            <person name="Hsu J.-L."/>
            <person name="Lin Y.-F."/>
            <person name="Huang M.-D."/>
            <person name="Li C.-Y."/>
            <person name="Huang L."/>
            <person name="Wang Z.-W."/>
            <person name="Zhao X."/>
            <person name="Zhong W.-Y."/>
            <person name="Peng D.-H."/>
            <person name="Ahmad S."/>
            <person name="Lan S."/>
            <person name="Zhang J.-S."/>
            <person name="Tsai W.-C."/>
            <person name="Van De Peer Y."/>
            <person name="Liu Z.-J."/>
        </authorList>
    </citation>
    <scope>NUCLEOTIDE SEQUENCE</scope>
    <source>
        <strain evidence="4">CP</strain>
        <tissue evidence="4">Leaves</tissue>
    </source>
</reference>
<evidence type="ECO:0000313" key="5">
    <source>
        <dbReference type="Proteomes" id="UP001180020"/>
    </source>
</evidence>
<dbReference type="PANTHER" id="PTHR43329">
    <property type="entry name" value="EPOXIDE HYDROLASE"/>
    <property type="match status" value="1"/>
</dbReference>
<evidence type="ECO:0000256" key="2">
    <source>
        <dbReference type="ARBA" id="ARBA00038334"/>
    </source>
</evidence>
<proteinExistence type="inferred from homology"/>
<name>A0AAV9C708_ACOCL</name>
<feature type="domain" description="AB hydrolase-1" evidence="3">
    <location>
        <begin position="274"/>
        <end position="539"/>
    </location>
</feature>
<comment type="similarity">
    <text evidence="2">Belongs to the AB hydrolase superfamily. Epoxide hydrolase family.</text>
</comment>
<dbReference type="Pfam" id="PF00561">
    <property type="entry name" value="Abhydrolase_1"/>
    <property type="match status" value="2"/>
</dbReference>
<dbReference type="PRINTS" id="PR00412">
    <property type="entry name" value="EPOXHYDRLASE"/>
</dbReference>
<evidence type="ECO:0000259" key="3">
    <source>
        <dbReference type="Pfam" id="PF00561"/>
    </source>
</evidence>
<dbReference type="InterPro" id="IPR000073">
    <property type="entry name" value="AB_hydrolase_1"/>
</dbReference>
<reference evidence="4" key="1">
    <citation type="journal article" date="2023" name="Nat. Commun.">
        <title>Diploid and tetraploid genomes of Acorus and the evolution of monocots.</title>
        <authorList>
            <person name="Ma L."/>
            <person name="Liu K.W."/>
            <person name="Li Z."/>
            <person name="Hsiao Y.Y."/>
            <person name="Qi Y."/>
            <person name="Fu T."/>
            <person name="Tang G.D."/>
            <person name="Zhang D."/>
            <person name="Sun W.H."/>
            <person name="Liu D.K."/>
            <person name="Li Y."/>
            <person name="Chen G.Z."/>
            <person name="Liu X.D."/>
            <person name="Liao X.Y."/>
            <person name="Jiang Y.T."/>
            <person name="Yu X."/>
            <person name="Hao Y."/>
            <person name="Huang J."/>
            <person name="Zhao X.W."/>
            <person name="Ke S."/>
            <person name="Chen Y.Y."/>
            <person name="Wu W.L."/>
            <person name="Hsu J.L."/>
            <person name="Lin Y.F."/>
            <person name="Huang M.D."/>
            <person name="Li C.Y."/>
            <person name="Huang L."/>
            <person name="Wang Z.W."/>
            <person name="Zhao X."/>
            <person name="Zhong W.Y."/>
            <person name="Peng D.H."/>
            <person name="Ahmad S."/>
            <person name="Lan S."/>
            <person name="Zhang J.S."/>
            <person name="Tsai W.C."/>
            <person name="Van de Peer Y."/>
            <person name="Liu Z.J."/>
        </authorList>
    </citation>
    <scope>NUCLEOTIDE SEQUENCE</scope>
    <source>
        <strain evidence="4">CP</strain>
    </source>
</reference>
<dbReference type="Gene3D" id="3.40.50.1820">
    <property type="entry name" value="alpha/beta hydrolase"/>
    <property type="match status" value="2"/>
</dbReference>
<feature type="domain" description="AB hydrolase-1" evidence="3">
    <location>
        <begin position="3"/>
        <end position="86"/>
    </location>
</feature>
<dbReference type="GO" id="GO:0016787">
    <property type="term" value="F:hydrolase activity"/>
    <property type="evidence" value="ECO:0007669"/>
    <property type="project" value="UniProtKB-KW"/>
</dbReference>
<dbReference type="InterPro" id="IPR000639">
    <property type="entry name" value="Epox_hydrolase-like"/>
</dbReference>
<protein>
    <recommendedName>
        <fullName evidence="3">AB hydrolase-1 domain-containing protein</fullName>
    </recommendedName>
</protein>
<organism evidence="4 5">
    <name type="scientific">Acorus calamus</name>
    <name type="common">Sweet flag</name>
    <dbReference type="NCBI Taxonomy" id="4465"/>
    <lineage>
        <taxon>Eukaryota</taxon>
        <taxon>Viridiplantae</taxon>
        <taxon>Streptophyta</taxon>
        <taxon>Embryophyta</taxon>
        <taxon>Tracheophyta</taxon>
        <taxon>Spermatophyta</taxon>
        <taxon>Magnoliopsida</taxon>
        <taxon>Liliopsida</taxon>
        <taxon>Acoraceae</taxon>
        <taxon>Acorus</taxon>
    </lineage>
</organism>
<dbReference type="InterPro" id="IPR029058">
    <property type="entry name" value="AB_hydrolase_fold"/>
</dbReference>
<accession>A0AAV9C708</accession>
<dbReference type="Proteomes" id="UP001180020">
    <property type="component" value="Unassembled WGS sequence"/>
</dbReference>
<comment type="caution">
    <text evidence="4">The sequence shown here is derived from an EMBL/GenBank/DDBJ whole genome shotgun (WGS) entry which is preliminary data.</text>
</comment>
<keyword evidence="5" id="KW-1185">Reference proteome</keyword>
<sequence>MIAVADAGYRAISPDFRGYGLSQPPPEDELASWTHLISDMISMLDSLSISKVYLVGKDFGARVAYHLAMAHPERTVAVMPMGIPFLFKPFPRDLLPEGFYILRWQEPGRAEVDFGRLDVKTVVRNIYIMFSGSKLPVAKEDQEIMDIVDPSTPLPQWFTEEDLTAYATLYEKSGFCYPLKIPYRSWNEELGIPDPKVEVPVHLIMGEKDYIIKIPGLENYIKNGEMKNDVPDLEITFIPQGTHFVNEQFPDQVNEMLIKFLAKHVYEVAGDAGTVVFLHGFPEIWYTWRHQMIAVADAGYRALAPDFRGYGLSQPPPEEEEASWTHLISDMVSMLDSLSICKVFVIGKDFGARVAYHFAMVHPERASAVVTMGVPFLFKPFPRDLLPEGFYVLRWQEPGRAEADFGRFDVRTVVRNIYIMFSGSELPIAKEDQEIMDLVDPSTPLPQWFTEEDLTEYATLYEKSGFCYPVKIPYRSWDEELGISDPKVEVPVHLIMGEKDYVLKVPGMENYIKSGDMKNNVPDLEVTFIPQGTHFVHEQFPDQVNEIVVKFLAKHVQ</sequence>
<gene>
    <name evidence="4" type="ORF">QJS10_CPB21g00563</name>
</gene>
<dbReference type="PRINTS" id="PR00111">
    <property type="entry name" value="ABHYDROLASE"/>
</dbReference>
<evidence type="ECO:0000313" key="4">
    <source>
        <dbReference type="EMBL" id="KAK1284487.1"/>
    </source>
</evidence>
<evidence type="ECO:0000256" key="1">
    <source>
        <dbReference type="ARBA" id="ARBA00022801"/>
    </source>
</evidence>
<keyword evidence="1" id="KW-0378">Hydrolase</keyword>